<dbReference type="InterPro" id="IPR010652">
    <property type="entry name" value="DUF1232"/>
</dbReference>
<organism evidence="7 8">
    <name type="scientific">Salinispora arenicola</name>
    <dbReference type="NCBI Taxonomy" id="168697"/>
    <lineage>
        <taxon>Bacteria</taxon>
        <taxon>Bacillati</taxon>
        <taxon>Actinomycetota</taxon>
        <taxon>Actinomycetes</taxon>
        <taxon>Micromonosporales</taxon>
        <taxon>Micromonosporaceae</taxon>
        <taxon>Salinispora</taxon>
    </lineage>
</organism>
<name>A0A542XHR4_SALAC</name>
<keyword evidence="4" id="KW-0472">Membrane</keyword>
<dbReference type="RefSeq" id="WP_012181082.1">
    <property type="nucleotide sequence ID" value="NZ_BOQM01000011.1"/>
</dbReference>
<comment type="subcellular location">
    <subcellularLocation>
        <location evidence="1">Endomembrane system</location>
        <topology evidence="1">Multi-pass membrane protein</topology>
    </subcellularLocation>
</comment>
<protein>
    <submittedName>
        <fullName evidence="7">Uncharacterized protein DUF1232</fullName>
    </submittedName>
</protein>
<gene>
    <name evidence="7" type="ORF">FB564_0420</name>
    <name evidence="6" type="ORF">Sar04_19360</name>
</gene>
<dbReference type="Pfam" id="PF06803">
    <property type="entry name" value="DUF1232"/>
    <property type="match status" value="1"/>
</dbReference>
<dbReference type="Proteomes" id="UP000315983">
    <property type="component" value="Unassembled WGS sequence"/>
</dbReference>
<evidence type="ECO:0000256" key="4">
    <source>
        <dbReference type="ARBA" id="ARBA00023136"/>
    </source>
</evidence>
<dbReference type="AlphaFoldDB" id="A0A542XHR4"/>
<evidence type="ECO:0000256" key="1">
    <source>
        <dbReference type="ARBA" id="ARBA00004127"/>
    </source>
</evidence>
<proteinExistence type="predicted"/>
<comment type="caution">
    <text evidence="7">The sequence shown here is derived from an EMBL/GenBank/DDBJ whole genome shotgun (WGS) entry which is preliminary data.</text>
</comment>
<keyword evidence="3" id="KW-1133">Transmembrane helix</keyword>
<dbReference type="Proteomes" id="UP000677457">
    <property type="component" value="Unassembled WGS sequence"/>
</dbReference>
<reference evidence="7 8" key="1">
    <citation type="submission" date="2019-06" db="EMBL/GenBank/DDBJ databases">
        <title>Sequencing the genomes of 1000 actinobacteria strains.</title>
        <authorList>
            <person name="Klenk H.-P."/>
        </authorList>
    </citation>
    <scope>NUCLEOTIDE SEQUENCE [LARGE SCALE GENOMIC DNA]</scope>
    <source>
        <strain evidence="7 8">DSM 44819</strain>
    </source>
</reference>
<keyword evidence="2" id="KW-0812">Transmembrane</keyword>
<feature type="domain" description="DUF1232" evidence="5">
    <location>
        <begin position="53"/>
        <end position="89"/>
    </location>
</feature>
<evidence type="ECO:0000259" key="5">
    <source>
        <dbReference type="Pfam" id="PF06803"/>
    </source>
</evidence>
<evidence type="ECO:0000313" key="8">
    <source>
        <dbReference type="Proteomes" id="UP000315983"/>
    </source>
</evidence>
<dbReference type="EMBL" id="VFOL01000001">
    <property type="protein sequence ID" value="TQL35376.1"/>
    <property type="molecule type" value="Genomic_DNA"/>
</dbReference>
<keyword evidence="9" id="KW-1185">Reference proteome</keyword>
<evidence type="ECO:0000256" key="2">
    <source>
        <dbReference type="ARBA" id="ARBA00022692"/>
    </source>
</evidence>
<evidence type="ECO:0000313" key="7">
    <source>
        <dbReference type="EMBL" id="TQL35376.1"/>
    </source>
</evidence>
<dbReference type="EMBL" id="BOQM01000011">
    <property type="protein sequence ID" value="GIM84843.1"/>
    <property type="molecule type" value="Genomic_DNA"/>
</dbReference>
<dbReference type="OMA" id="TERFLEW"/>
<sequence>MGKTLHRRAAFIALARALAVGVRGGPGLGARLAALPRMILATARGRYDGGLRLALMTAATAYIISPVDLLPEVPLALLGLADDAVMVTWLAGSVLAETERFLEWEASQASVVPGEMAG</sequence>
<accession>A0A542XHR4</accession>
<evidence type="ECO:0000313" key="9">
    <source>
        <dbReference type="Proteomes" id="UP000677457"/>
    </source>
</evidence>
<reference evidence="6 9" key="2">
    <citation type="submission" date="2021-03" db="EMBL/GenBank/DDBJ databases">
        <title>Whole genome shotgun sequence of Salinispora arenicola NBRC 105043.</title>
        <authorList>
            <person name="Komaki H."/>
            <person name="Tamura T."/>
        </authorList>
    </citation>
    <scope>NUCLEOTIDE SEQUENCE [LARGE SCALE GENOMIC DNA]</scope>
    <source>
        <strain evidence="6 9">NBRC 105043</strain>
    </source>
</reference>
<evidence type="ECO:0000313" key="6">
    <source>
        <dbReference type="EMBL" id="GIM84843.1"/>
    </source>
</evidence>
<dbReference type="GO" id="GO:0012505">
    <property type="term" value="C:endomembrane system"/>
    <property type="evidence" value="ECO:0007669"/>
    <property type="project" value="UniProtKB-SubCell"/>
</dbReference>
<dbReference type="GeneID" id="93769774"/>
<evidence type="ECO:0000256" key="3">
    <source>
        <dbReference type="ARBA" id="ARBA00022989"/>
    </source>
</evidence>